<gene>
    <name evidence="1" type="ORF">Xmir_01676</name>
</gene>
<evidence type="ECO:0000313" key="2">
    <source>
        <dbReference type="Proteomes" id="UP000221980"/>
    </source>
</evidence>
<name>A0A2D0JRH6_9GAMM</name>
<sequence length="112" mass="12479">MLDYKSISCSHLAAGTSGYSISQLVGREEERPLLSGFNHIQPLIEEVIVALFSHKFTLKHQGNICQDIAYGVETDKGLIEGICQTSGMTKQFDAKKEENLEVKYLFQTKIGI</sequence>
<reference evidence="1 2" key="1">
    <citation type="journal article" date="2017" name="Nat. Microbiol.">
        <title>Natural product diversity associated with the nematode symbionts Photorhabdus and Xenorhabdus.</title>
        <authorList>
            <person name="Tobias N.J."/>
            <person name="Wolff H."/>
            <person name="Djahanschiri B."/>
            <person name="Grundmann F."/>
            <person name="Kronenwerth M."/>
            <person name="Shi Y.M."/>
            <person name="Simonyi S."/>
            <person name="Grun P."/>
            <person name="Shapiro-Ilan D."/>
            <person name="Pidot S.J."/>
            <person name="Stinear T.P."/>
            <person name="Ebersberger I."/>
            <person name="Bode H.B."/>
        </authorList>
    </citation>
    <scope>NUCLEOTIDE SEQUENCE [LARGE SCALE GENOMIC DNA]</scope>
    <source>
        <strain evidence="1 2">DSM 17902</strain>
    </source>
</reference>
<dbReference type="AlphaFoldDB" id="A0A2D0JRH6"/>
<dbReference type="EMBL" id="NITZ01000007">
    <property type="protein sequence ID" value="PHM48905.1"/>
    <property type="molecule type" value="Genomic_DNA"/>
</dbReference>
<proteinExistence type="predicted"/>
<organism evidence="1 2">
    <name type="scientific">Xenorhabdus miraniensis</name>
    <dbReference type="NCBI Taxonomy" id="351674"/>
    <lineage>
        <taxon>Bacteria</taxon>
        <taxon>Pseudomonadati</taxon>
        <taxon>Pseudomonadota</taxon>
        <taxon>Gammaproteobacteria</taxon>
        <taxon>Enterobacterales</taxon>
        <taxon>Morganellaceae</taxon>
        <taxon>Xenorhabdus</taxon>
    </lineage>
</organism>
<protein>
    <submittedName>
        <fullName evidence="1">Hemolysin co-regulated protein</fullName>
    </submittedName>
</protein>
<evidence type="ECO:0000313" key="1">
    <source>
        <dbReference type="EMBL" id="PHM48905.1"/>
    </source>
</evidence>
<comment type="caution">
    <text evidence="1">The sequence shown here is derived from an EMBL/GenBank/DDBJ whole genome shotgun (WGS) entry which is preliminary data.</text>
</comment>
<accession>A0A2D0JRH6</accession>
<keyword evidence="2" id="KW-1185">Reference proteome</keyword>
<dbReference type="Proteomes" id="UP000221980">
    <property type="component" value="Unassembled WGS sequence"/>
</dbReference>